<protein>
    <submittedName>
        <fullName evidence="2">Uncharacterized protein</fullName>
    </submittedName>
</protein>
<dbReference type="EMBL" id="JALPTH010000026">
    <property type="protein sequence ID" value="MCK8680410.1"/>
    <property type="molecule type" value="Genomic_DNA"/>
</dbReference>
<feature type="region of interest" description="Disordered" evidence="1">
    <location>
        <begin position="146"/>
        <end position="167"/>
    </location>
</feature>
<evidence type="ECO:0000313" key="3">
    <source>
        <dbReference type="Proteomes" id="UP001522868"/>
    </source>
</evidence>
<gene>
    <name evidence="2" type="ORF">M1O15_24030</name>
</gene>
<comment type="caution">
    <text evidence="2">The sequence shown here is derived from an EMBL/GenBank/DDBJ whole genome shotgun (WGS) entry which is preliminary data.</text>
</comment>
<organism evidence="2 3">
    <name type="scientific">Streptomyces lichenis</name>
    <dbReference type="NCBI Taxonomy" id="2306967"/>
    <lineage>
        <taxon>Bacteria</taxon>
        <taxon>Bacillati</taxon>
        <taxon>Actinomycetota</taxon>
        <taxon>Actinomycetes</taxon>
        <taxon>Kitasatosporales</taxon>
        <taxon>Streptomycetaceae</taxon>
        <taxon>Streptomyces</taxon>
    </lineage>
</organism>
<name>A0ABT0IGF1_9ACTN</name>
<evidence type="ECO:0000256" key="1">
    <source>
        <dbReference type="SAM" id="MobiDB-lite"/>
    </source>
</evidence>
<dbReference type="Proteomes" id="UP001522868">
    <property type="component" value="Unassembled WGS sequence"/>
</dbReference>
<dbReference type="RefSeq" id="WP_248636222.1">
    <property type="nucleotide sequence ID" value="NZ_JALPTH010000026.1"/>
</dbReference>
<keyword evidence="3" id="KW-1185">Reference proteome</keyword>
<reference evidence="2 3" key="1">
    <citation type="submission" date="2022-04" db="EMBL/GenBank/DDBJ databases">
        <title>Streptomyces sp. nov. LCR6-01 isolated from Lichen of Dirinaria sp.</title>
        <authorList>
            <person name="Kanchanasin P."/>
            <person name="Tanasupawat S."/>
            <person name="Phongsopitanun W."/>
        </authorList>
    </citation>
    <scope>NUCLEOTIDE SEQUENCE [LARGE SCALE GENOMIC DNA]</scope>
    <source>
        <strain evidence="2 3">LCR6-01</strain>
    </source>
</reference>
<sequence>MAWDEWEQLKASAAGRSPERMRLNQLPVEGGGAGSTQGDLAVDQKDLAAIGDKAYTLYTDLSKQGKVALPSSRTAAGRLTGDGFALGGALGHVADRWEKSVKSLTDACAHISNHLDFTKKAHAGDEVHVEGTLSSIATLDAGFDESYAPAGAKNPIYGEKKPQKADG</sequence>
<proteinExistence type="predicted"/>
<feature type="compositionally biased region" description="Basic and acidic residues" evidence="1">
    <location>
        <begin position="158"/>
        <end position="167"/>
    </location>
</feature>
<feature type="region of interest" description="Disordered" evidence="1">
    <location>
        <begin position="1"/>
        <end position="37"/>
    </location>
</feature>
<evidence type="ECO:0000313" key="2">
    <source>
        <dbReference type="EMBL" id="MCK8680410.1"/>
    </source>
</evidence>
<accession>A0ABT0IGF1</accession>